<comment type="caution">
    <text evidence="2">The sequence shown here is derived from an EMBL/GenBank/DDBJ whole genome shotgun (WGS) entry which is preliminary data.</text>
</comment>
<reference evidence="2 3" key="1">
    <citation type="submission" date="2019-02" db="EMBL/GenBank/DDBJ databases">
        <title>Deep-cultivation of Planctomycetes and their phenomic and genomic characterization uncovers novel biology.</title>
        <authorList>
            <person name="Wiegand S."/>
            <person name="Jogler M."/>
            <person name="Boedeker C."/>
            <person name="Pinto D."/>
            <person name="Vollmers J."/>
            <person name="Rivas-Marin E."/>
            <person name="Kohn T."/>
            <person name="Peeters S.H."/>
            <person name="Heuer A."/>
            <person name="Rast P."/>
            <person name="Oberbeckmann S."/>
            <person name="Bunk B."/>
            <person name="Jeske O."/>
            <person name="Meyerdierks A."/>
            <person name="Storesund J.E."/>
            <person name="Kallscheuer N."/>
            <person name="Luecker S."/>
            <person name="Lage O.M."/>
            <person name="Pohl T."/>
            <person name="Merkel B.J."/>
            <person name="Hornburger P."/>
            <person name="Mueller R.-W."/>
            <person name="Bruemmer F."/>
            <person name="Labrenz M."/>
            <person name="Spormann A.M."/>
            <person name="Op Den Camp H."/>
            <person name="Overmann J."/>
            <person name="Amann R."/>
            <person name="Jetten M.S.M."/>
            <person name="Mascher T."/>
            <person name="Medema M.H."/>
            <person name="Devos D.P."/>
            <person name="Kaster A.-K."/>
            <person name="Ovreas L."/>
            <person name="Rohde M."/>
            <person name="Galperin M.Y."/>
            <person name="Jogler C."/>
        </authorList>
    </citation>
    <scope>NUCLEOTIDE SEQUENCE [LARGE SCALE GENOMIC DNA]</scope>
    <source>
        <strain evidence="2 3">Poly59</strain>
    </source>
</reference>
<feature type="chain" id="PRO_5022726097" description="Secreted protein" evidence="1">
    <location>
        <begin position="20"/>
        <end position="60"/>
    </location>
</feature>
<protein>
    <recommendedName>
        <fullName evidence="4">Secreted protein</fullName>
    </recommendedName>
</protein>
<keyword evidence="1" id="KW-0732">Signal</keyword>
<dbReference type="PROSITE" id="PS51257">
    <property type="entry name" value="PROKAR_LIPOPROTEIN"/>
    <property type="match status" value="1"/>
</dbReference>
<dbReference type="EMBL" id="SJPX01000008">
    <property type="protein sequence ID" value="TWU44555.1"/>
    <property type="molecule type" value="Genomic_DNA"/>
</dbReference>
<evidence type="ECO:0008006" key="4">
    <source>
        <dbReference type="Google" id="ProtNLM"/>
    </source>
</evidence>
<feature type="signal peptide" evidence="1">
    <location>
        <begin position="1"/>
        <end position="19"/>
    </location>
</feature>
<organism evidence="2 3">
    <name type="scientific">Rubripirellula reticaptiva</name>
    <dbReference type="NCBI Taxonomy" id="2528013"/>
    <lineage>
        <taxon>Bacteria</taxon>
        <taxon>Pseudomonadati</taxon>
        <taxon>Planctomycetota</taxon>
        <taxon>Planctomycetia</taxon>
        <taxon>Pirellulales</taxon>
        <taxon>Pirellulaceae</taxon>
        <taxon>Rubripirellula</taxon>
    </lineage>
</organism>
<dbReference type="Proteomes" id="UP000317977">
    <property type="component" value="Unassembled WGS sequence"/>
</dbReference>
<gene>
    <name evidence="2" type="ORF">Poly59_61370</name>
</gene>
<dbReference type="AlphaFoldDB" id="A0A5C6E7L2"/>
<accession>A0A5C6E7L2</accession>
<proteinExistence type="predicted"/>
<evidence type="ECO:0000313" key="2">
    <source>
        <dbReference type="EMBL" id="TWU44555.1"/>
    </source>
</evidence>
<keyword evidence="3" id="KW-1185">Reference proteome</keyword>
<dbReference type="RefSeq" id="WP_146537616.1">
    <property type="nucleotide sequence ID" value="NZ_SJPX01000008.1"/>
</dbReference>
<sequence length="60" mass="6282" precursor="true">MYRLAGWLLSSSLVVFIVAGCGSSTEPKNVADGVEQDKLAEYEAMVAAESTGMSEADAKP</sequence>
<evidence type="ECO:0000313" key="3">
    <source>
        <dbReference type="Proteomes" id="UP000317977"/>
    </source>
</evidence>
<evidence type="ECO:0000256" key="1">
    <source>
        <dbReference type="SAM" id="SignalP"/>
    </source>
</evidence>
<name>A0A5C6E7L2_9BACT</name>